<keyword evidence="2" id="KW-1185">Reference proteome</keyword>
<dbReference type="Proteomes" id="UP000253090">
    <property type="component" value="Unassembled WGS sequence"/>
</dbReference>
<reference evidence="1 2" key="1">
    <citation type="submission" date="2018-07" db="EMBL/GenBank/DDBJ databases">
        <title>Genomic Encyclopedia of Type Strains, Phase III (KMG-III): the genomes of soil and plant-associated and newly described type strains.</title>
        <authorList>
            <person name="Whitman W."/>
        </authorList>
    </citation>
    <scope>NUCLEOTIDE SEQUENCE [LARGE SCALE GENOMIC DNA]</scope>
    <source>
        <strain evidence="1 2">CECT 8333</strain>
    </source>
</reference>
<sequence>MQNTKKIRKPWWVSKSTALLQEYAPSARGTYVPASFKDWKYTGQHVKIPLGHGLGTIIVTATDSDSDSSNQLVVGMKYSYSPRRKLEFHLCKLSRPLFLPFHPQLRHVTLPNTAMNKQFHAKASHPSLLRSILKQDGLHEELEAQPSAYIKLQPNKQMAILSLDETSKKPDTHLLDRNIKLMKHFIAALHEQGYIREKNK</sequence>
<dbReference type="EMBL" id="QPJW01000007">
    <property type="protein sequence ID" value="RCX18119.1"/>
    <property type="molecule type" value="Genomic_DNA"/>
</dbReference>
<gene>
    <name evidence="1" type="ORF">DFP94_10773</name>
</gene>
<accession>A0A369B9A6</accession>
<organism evidence="1 2">
    <name type="scientific">Fontibacillus phaseoli</name>
    <dbReference type="NCBI Taxonomy" id="1416533"/>
    <lineage>
        <taxon>Bacteria</taxon>
        <taxon>Bacillati</taxon>
        <taxon>Bacillota</taxon>
        <taxon>Bacilli</taxon>
        <taxon>Bacillales</taxon>
        <taxon>Paenibacillaceae</taxon>
        <taxon>Fontibacillus</taxon>
    </lineage>
</organism>
<comment type="caution">
    <text evidence="1">The sequence shown here is derived from an EMBL/GenBank/DDBJ whole genome shotgun (WGS) entry which is preliminary data.</text>
</comment>
<name>A0A369B9A6_9BACL</name>
<dbReference type="RefSeq" id="WP_114497630.1">
    <property type="nucleotide sequence ID" value="NZ_QPJW01000007.1"/>
</dbReference>
<evidence type="ECO:0000313" key="2">
    <source>
        <dbReference type="Proteomes" id="UP000253090"/>
    </source>
</evidence>
<evidence type="ECO:0000313" key="1">
    <source>
        <dbReference type="EMBL" id="RCX18119.1"/>
    </source>
</evidence>
<protein>
    <submittedName>
        <fullName evidence="1">Uncharacterized protein</fullName>
    </submittedName>
</protein>
<dbReference type="OrthoDB" id="2595973at2"/>
<proteinExistence type="predicted"/>
<dbReference type="AlphaFoldDB" id="A0A369B9A6"/>